<dbReference type="RefSeq" id="WP_219876070.1">
    <property type="nucleotide sequence ID" value="NZ_JAHYXK010000002.1"/>
</dbReference>
<name>A0ABS7CQQ8_9BACT</name>
<protein>
    <recommendedName>
        <fullName evidence="1">Minor tail protein gp31 C-terminal domain-containing protein</fullName>
    </recommendedName>
</protein>
<keyword evidence="3" id="KW-1185">Reference proteome</keyword>
<evidence type="ECO:0000259" key="1">
    <source>
        <dbReference type="Pfam" id="PF24243"/>
    </source>
</evidence>
<dbReference type="InterPro" id="IPR056923">
    <property type="entry name" value="Minor_tail_gp31_C"/>
</dbReference>
<proteinExistence type="predicted"/>
<gene>
    <name evidence="2" type="ORF">K0O23_03865</name>
</gene>
<evidence type="ECO:0000313" key="2">
    <source>
        <dbReference type="EMBL" id="MBW7466191.1"/>
    </source>
</evidence>
<organism evidence="2 3">
    <name type="scientific">Pontibacter aydingkolensis</name>
    <dbReference type="NCBI Taxonomy" id="1911536"/>
    <lineage>
        <taxon>Bacteria</taxon>
        <taxon>Pseudomonadati</taxon>
        <taxon>Bacteroidota</taxon>
        <taxon>Cytophagia</taxon>
        <taxon>Cytophagales</taxon>
        <taxon>Hymenobacteraceae</taxon>
        <taxon>Pontibacter</taxon>
    </lineage>
</organism>
<dbReference type="Proteomes" id="UP000813018">
    <property type="component" value="Unassembled WGS sequence"/>
</dbReference>
<dbReference type="EMBL" id="JAHYXK010000002">
    <property type="protein sequence ID" value="MBW7466191.1"/>
    <property type="molecule type" value="Genomic_DNA"/>
</dbReference>
<feature type="domain" description="Minor tail protein gp31 C-terminal" evidence="1">
    <location>
        <begin position="716"/>
        <end position="737"/>
    </location>
</feature>
<dbReference type="Pfam" id="PF24243">
    <property type="entry name" value="Phage_tail_C"/>
    <property type="match status" value="1"/>
</dbReference>
<comment type="caution">
    <text evidence="2">The sequence shown here is derived from an EMBL/GenBank/DDBJ whole genome shotgun (WGS) entry which is preliminary data.</text>
</comment>
<accession>A0ABS7CQQ8</accession>
<evidence type="ECO:0000313" key="3">
    <source>
        <dbReference type="Proteomes" id="UP000813018"/>
    </source>
</evidence>
<sequence>MKLIYEALKQHILTKVPEVQDVRLFNNQVQNMEKGSDTLYLPSVLIEFSNIEYGHKNHLNQYGKASVKFHIVTEDYNSSPEIGFTVRENVNRALNRYSDGVNFYPLERVGEEPDTNFTNVYVYVAEFKMDFIHYLTPETPADTAEVMVDLMITETEKSVIVPVQDEPAKIVQGETVFYLDRNNTYTFPEYSEVNHTHDEYALKTDLNTIDLSSKADVDHIHPNLVTDDELSTGLALKADTVHTHPEYALKTDLQNVDLSSKADVDHNHNDIYYTQADVDNKIIAITTNLDWRGSVDTYAQLATTYPSPLQGWTVTVNADGKDYRYNGTSWVDIGNNSVPMASTTVDGRMSKTHFTTVNNLPTTHYTKTEADTAFKNASNLTTGTVSDSRLSTNIAKKNEANTFTSNVTVGGDLSAAGFTRGMLMSSGHSNWLSFADKRFNVTMTENGVPTNSSMVGQLFNGRTNAAYSFLEPNTKCPMVIEITGFPTIATTVDFRPYFLGWRDGGSGGGFKNWKVEMYCYTDGGSTGPQAWVPVLDRTNDTTTFPFTILSWNNDGVTHAAGYPGSYLYATGIRITINEFIVPANGRVYLTHFGARYSAGAAPWDSVGALSAGGGEVYGDLNVDKILNRKNNLYSSVAFTDTGVELSTSITANVAAKSINVSTSTSNAGDLHQFIKGSNVVARIDHTGKFYGNIDTTALPTGTVTSTGSPQTVSKMWVGTQAQYDAIATKDANTIYFIQ</sequence>
<reference evidence="2 3" key="1">
    <citation type="journal article" date="2016" name="Int. J. Syst. Evol. Microbiol.">
        <title>Pontibacter aydingkolensis sp. nov., isolated from soil of a salt lake.</title>
        <authorList>
            <person name="Osman G."/>
            <person name="Zhang T."/>
            <person name="Lou K."/>
            <person name="Gao Y."/>
            <person name="Chang W."/>
            <person name="Lin Q."/>
            <person name="Yang H.M."/>
            <person name="Huo X.D."/>
            <person name="Wang N."/>
        </authorList>
    </citation>
    <scope>NUCLEOTIDE SEQUENCE [LARGE SCALE GENOMIC DNA]</scope>
    <source>
        <strain evidence="2 3">KACC 19255</strain>
    </source>
</reference>